<dbReference type="EC" id="1.6.5.-" evidence="6"/>
<dbReference type="GO" id="GO:0016655">
    <property type="term" value="F:oxidoreductase activity, acting on NAD(P)H, quinone or similar compound as acceptor"/>
    <property type="evidence" value="ECO:0007669"/>
    <property type="project" value="InterPro"/>
</dbReference>
<feature type="binding site" evidence="6">
    <location>
        <begin position="15"/>
        <end position="17"/>
    </location>
    <ligand>
        <name>FMN</name>
        <dbReference type="ChEBI" id="CHEBI:58210"/>
    </ligand>
</feature>
<keyword evidence="3 6" id="KW-0560">Oxidoreductase</keyword>
<comment type="catalytic activity">
    <reaction evidence="6">
        <text>2 a quinone + NADH + H(+) = 2 a 1,4-benzosemiquinone + NAD(+)</text>
        <dbReference type="Rhea" id="RHEA:65952"/>
        <dbReference type="ChEBI" id="CHEBI:15378"/>
        <dbReference type="ChEBI" id="CHEBI:57540"/>
        <dbReference type="ChEBI" id="CHEBI:57945"/>
        <dbReference type="ChEBI" id="CHEBI:132124"/>
        <dbReference type="ChEBI" id="CHEBI:134225"/>
    </reaction>
</comment>
<evidence type="ECO:0000313" key="9">
    <source>
        <dbReference type="Proteomes" id="UP001226084"/>
    </source>
</evidence>
<evidence type="ECO:0000256" key="4">
    <source>
        <dbReference type="ARBA" id="ARBA00023027"/>
    </source>
</evidence>
<keyword evidence="4 6" id="KW-0520">NAD</keyword>
<organism evidence="8 9">
    <name type="scientific">Stenotrophomonas rhizophila</name>
    <dbReference type="NCBI Taxonomy" id="216778"/>
    <lineage>
        <taxon>Bacteria</taxon>
        <taxon>Pseudomonadati</taxon>
        <taxon>Pseudomonadota</taxon>
        <taxon>Gammaproteobacteria</taxon>
        <taxon>Lysobacterales</taxon>
        <taxon>Lysobacteraceae</taxon>
        <taxon>Stenotrophomonas</taxon>
    </lineage>
</organism>
<keyword evidence="1 6" id="KW-0285">Flavoprotein</keyword>
<feature type="binding site" evidence="6">
    <location>
        <begin position="94"/>
        <end position="97"/>
    </location>
    <ligand>
        <name>FMN</name>
        <dbReference type="ChEBI" id="CHEBI:58210"/>
    </ligand>
</feature>
<comment type="function">
    <text evidence="6">Also exhibits azoreductase activity. Catalyzes the reductive cleavage of the azo bond in aromatic azo compounds to the corresponding amines.</text>
</comment>
<dbReference type="Proteomes" id="UP001226084">
    <property type="component" value="Unassembled WGS sequence"/>
</dbReference>
<comment type="cofactor">
    <cofactor evidence="6">
        <name>FMN</name>
        <dbReference type="ChEBI" id="CHEBI:58210"/>
    </cofactor>
    <text evidence="6">Binds 1 FMN per subunit.</text>
</comment>
<evidence type="ECO:0000313" key="8">
    <source>
        <dbReference type="EMBL" id="MDQ1110233.1"/>
    </source>
</evidence>
<dbReference type="HAMAP" id="MF_01216">
    <property type="entry name" value="Azoreductase_type1"/>
    <property type="match status" value="1"/>
</dbReference>
<gene>
    <name evidence="6" type="primary">azoR</name>
    <name evidence="8" type="ORF">QE424_003392</name>
</gene>
<proteinExistence type="inferred from homology"/>
<dbReference type="PANTHER" id="PTHR43741">
    <property type="entry name" value="FMN-DEPENDENT NADH-AZOREDUCTASE 1"/>
    <property type="match status" value="1"/>
</dbReference>
<name>A0AAP5AMI8_9GAMM</name>
<dbReference type="EC" id="1.7.1.17" evidence="6"/>
<dbReference type="SUPFAM" id="SSF52218">
    <property type="entry name" value="Flavoproteins"/>
    <property type="match status" value="1"/>
</dbReference>
<feature type="binding site" evidence="6">
    <location>
        <begin position="138"/>
        <end position="141"/>
    </location>
    <ligand>
        <name>FMN</name>
        <dbReference type="ChEBI" id="CHEBI:58210"/>
    </ligand>
</feature>
<evidence type="ECO:0000256" key="1">
    <source>
        <dbReference type="ARBA" id="ARBA00022630"/>
    </source>
</evidence>
<comment type="catalytic activity">
    <reaction evidence="5">
        <text>N,N-dimethyl-1,4-phenylenediamine + anthranilate + 2 NAD(+) = 2-(4-dimethylaminophenyl)diazenylbenzoate + 2 NADH + 2 H(+)</text>
        <dbReference type="Rhea" id="RHEA:55872"/>
        <dbReference type="ChEBI" id="CHEBI:15378"/>
        <dbReference type="ChEBI" id="CHEBI:15783"/>
        <dbReference type="ChEBI" id="CHEBI:16567"/>
        <dbReference type="ChEBI" id="CHEBI:57540"/>
        <dbReference type="ChEBI" id="CHEBI:57945"/>
        <dbReference type="ChEBI" id="CHEBI:71579"/>
        <dbReference type="EC" id="1.7.1.17"/>
    </reaction>
    <physiologicalReaction direction="right-to-left" evidence="5">
        <dbReference type="Rhea" id="RHEA:55874"/>
    </physiologicalReaction>
</comment>
<dbReference type="Gene3D" id="3.40.50.360">
    <property type="match status" value="1"/>
</dbReference>
<dbReference type="EMBL" id="JAUTAS010000001">
    <property type="protein sequence ID" value="MDQ1110233.1"/>
    <property type="molecule type" value="Genomic_DNA"/>
</dbReference>
<dbReference type="RefSeq" id="WP_307107656.1">
    <property type="nucleotide sequence ID" value="NZ_JAUTAS010000001.1"/>
</dbReference>
<dbReference type="Pfam" id="PF02525">
    <property type="entry name" value="Flavodoxin_2"/>
    <property type="match status" value="1"/>
</dbReference>
<evidence type="ECO:0000256" key="6">
    <source>
        <dbReference type="HAMAP-Rule" id="MF_01216"/>
    </source>
</evidence>
<sequence>MQLLHVDTSILNEQSASRQLSRSIVQRLRDTRQGTTVKTYDLVADPVGHLTAAEFFAFQGVAPDVDDVQQAVTRNAVILNDFLNADVIVIGAPMYNFSLPSQLRAWLDRLAVPGKTFRYTANGVEGLAAGKRVVVASTRGGLYGEGTPMAALDHQENYLRGFFGFLGVTDITFVRAEGLAFGPDARNAALAAALAEAQQLAA</sequence>
<reference evidence="8" key="1">
    <citation type="submission" date="2023-07" db="EMBL/GenBank/DDBJ databases">
        <title>Functional and genomic diversity of the sorghum phyllosphere microbiome.</title>
        <authorList>
            <person name="Shade A."/>
        </authorList>
    </citation>
    <scope>NUCLEOTIDE SEQUENCE</scope>
    <source>
        <strain evidence="8">SORGH_AS_0457</strain>
    </source>
</reference>
<evidence type="ECO:0000259" key="7">
    <source>
        <dbReference type="Pfam" id="PF02525"/>
    </source>
</evidence>
<comment type="similarity">
    <text evidence="6">Belongs to the azoreductase type 1 family.</text>
</comment>
<evidence type="ECO:0000256" key="5">
    <source>
        <dbReference type="ARBA" id="ARBA00048542"/>
    </source>
</evidence>
<protein>
    <recommendedName>
        <fullName evidence="6">FMN dependent NADH:quinone oxidoreductase</fullName>
        <ecNumber evidence="6">1.6.5.-</ecNumber>
    </recommendedName>
    <alternativeName>
        <fullName evidence="6">Azo-dye reductase</fullName>
    </alternativeName>
    <alternativeName>
        <fullName evidence="6">FMN-dependent NADH-azo compound oxidoreductase</fullName>
    </alternativeName>
    <alternativeName>
        <fullName evidence="6">FMN-dependent NADH-azoreductase</fullName>
        <ecNumber evidence="6">1.7.1.17</ecNumber>
    </alternativeName>
</protein>
<feature type="binding site" evidence="6">
    <location>
        <position position="9"/>
    </location>
    <ligand>
        <name>FMN</name>
        <dbReference type="ChEBI" id="CHEBI:58210"/>
    </ligand>
</feature>
<feature type="domain" description="Flavodoxin-like fold" evidence="7">
    <location>
        <begin position="1"/>
        <end position="199"/>
    </location>
</feature>
<dbReference type="PANTHER" id="PTHR43741:SF4">
    <property type="entry name" value="FMN-DEPENDENT NADH:QUINONE OXIDOREDUCTASE"/>
    <property type="match status" value="1"/>
</dbReference>
<dbReference type="InterPro" id="IPR023048">
    <property type="entry name" value="NADH:quinone_OxRdtase_FMN_depd"/>
</dbReference>
<evidence type="ECO:0000256" key="3">
    <source>
        <dbReference type="ARBA" id="ARBA00023002"/>
    </source>
</evidence>
<dbReference type="AlphaFoldDB" id="A0AAP5AMI8"/>
<evidence type="ECO:0000256" key="2">
    <source>
        <dbReference type="ARBA" id="ARBA00022643"/>
    </source>
</evidence>
<dbReference type="InterPro" id="IPR029039">
    <property type="entry name" value="Flavoprotein-like_sf"/>
</dbReference>
<dbReference type="GO" id="GO:0016652">
    <property type="term" value="F:oxidoreductase activity, acting on NAD(P)H as acceptor"/>
    <property type="evidence" value="ECO:0007669"/>
    <property type="project" value="UniProtKB-UniRule"/>
</dbReference>
<dbReference type="InterPro" id="IPR003680">
    <property type="entry name" value="Flavodoxin_fold"/>
</dbReference>
<dbReference type="GO" id="GO:0010181">
    <property type="term" value="F:FMN binding"/>
    <property type="evidence" value="ECO:0007669"/>
    <property type="project" value="UniProtKB-UniRule"/>
</dbReference>
<keyword evidence="2 6" id="KW-0288">FMN</keyword>
<comment type="caution">
    <text evidence="8">The sequence shown here is derived from an EMBL/GenBank/DDBJ whole genome shotgun (WGS) entry which is preliminary data.</text>
</comment>
<accession>A0AAP5AMI8</accession>
<comment type="subunit">
    <text evidence="6">Homodimer.</text>
</comment>
<comment type="function">
    <text evidence="6">Quinone reductase that provides resistance to thiol-specific stress caused by electrophilic quinones.</text>
</comment>
<dbReference type="GO" id="GO:0009055">
    <property type="term" value="F:electron transfer activity"/>
    <property type="evidence" value="ECO:0007669"/>
    <property type="project" value="UniProtKB-UniRule"/>
</dbReference>
<dbReference type="InterPro" id="IPR050104">
    <property type="entry name" value="FMN-dep_NADH:Q_OxRdtase_AzoR1"/>
</dbReference>